<gene>
    <name evidence="11" type="primary">nudC</name>
    <name evidence="11" type="ORF">H0I76_14680</name>
</gene>
<dbReference type="EMBL" id="JAEHHL010000009">
    <property type="protein sequence ID" value="MBK0400443.1"/>
    <property type="molecule type" value="Genomic_DNA"/>
</dbReference>
<dbReference type="GO" id="GO:0046872">
    <property type="term" value="F:metal ion binding"/>
    <property type="evidence" value="ECO:0007669"/>
    <property type="project" value="UniProtKB-KW"/>
</dbReference>
<dbReference type="Gene3D" id="3.90.79.20">
    <property type="match status" value="1"/>
</dbReference>
<evidence type="ECO:0000256" key="2">
    <source>
        <dbReference type="ARBA" id="ARBA00001947"/>
    </source>
</evidence>
<dbReference type="CDD" id="cd03429">
    <property type="entry name" value="NUDIX_NADH_pyrophosphatase_Nudt13"/>
    <property type="match status" value="1"/>
</dbReference>
<dbReference type="SUPFAM" id="SSF55811">
    <property type="entry name" value="Nudix"/>
    <property type="match status" value="1"/>
</dbReference>
<protein>
    <recommendedName>
        <fullName evidence="4">NAD(+) diphosphatase</fullName>
        <ecNumber evidence="4">3.6.1.22</ecNumber>
    </recommendedName>
</protein>
<keyword evidence="7" id="KW-0460">Magnesium</keyword>
<dbReference type="Pfam" id="PF00293">
    <property type="entry name" value="NUDIX"/>
    <property type="match status" value="1"/>
</dbReference>
<reference evidence="11" key="1">
    <citation type="submission" date="2020-12" db="EMBL/GenBank/DDBJ databases">
        <title>Bacterial taxonomy.</title>
        <authorList>
            <person name="Pan X."/>
        </authorList>
    </citation>
    <scope>NUCLEOTIDE SEQUENCE</scope>
    <source>
        <strain evidence="11">M0105</strain>
    </source>
</reference>
<feature type="domain" description="Nudix hydrolase" evidence="10">
    <location>
        <begin position="168"/>
        <end position="292"/>
    </location>
</feature>
<dbReference type="InterPro" id="IPR050241">
    <property type="entry name" value="NAD-cap_RNA_hydrolase_NudC"/>
</dbReference>
<dbReference type="Proteomes" id="UP000655420">
    <property type="component" value="Unassembled WGS sequence"/>
</dbReference>
<evidence type="ECO:0000256" key="1">
    <source>
        <dbReference type="ARBA" id="ARBA00001946"/>
    </source>
</evidence>
<dbReference type="PROSITE" id="PS00893">
    <property type="entry name" value="NUDIX_BOX"/>
    <property type="match status" value="1"/>
</dbReference>
<dbReference type="PANTHER" id="PTHR42904">
    <property type="entry name" value="NUDIX HYDROLASE, NUDC SUBFAMILY"/>
    <property type="match status" value="1"/>
</dbReference>
<comment type="cofactor">
    <cofactor evidence="2">
        <name>Zn(2+)</name>
        <dbReference type="ChEBI" id="CHEBI:29105"/>
    </cofactor>
</comment>
<dbReference type="InterPro" id="IPR000086">
    <property type="entry name" value="NUDIX_hydrolase_dom"/>
</dbReference>
<evidence type="ECO:0000313" key="11">
    <source>
        <dbReference type="EMBL" id="MBK0400443.1"/>
    </source>
</evidence>
<evidence type="ECO:0000256" key="9">
    <source>
        <dbReference type="ARBA" id="ARBA00023679"/>
    </source>
</evidence>
<evidence type="ECO:0000256" key="4">
    <source>
        <dbReference type="ARBA" id="ARBA00012381"/>
    </source>
</evidence>
<dbReference type="Gene3D" id="3.90.79.10">
    <property type="entry name" value="Nucleoside Triphosphate Pyrophosphohydrolase"/>
    <property type="match status" value="1"/>
</dbReference>
<keyword evidence="5" id="KW-0479">Metal-binding</keyword>
<comment type="catalytic activity">
    <reaction evidence="9">
        <text>a 5'-end NAD(+)-phospho-ribonucleoside in mRNA + H2O = a 5'-end phospho-adenosine-phospho-ribonucleoside in mRNA + beta-nicotinamide D-ribonucleotide + 2 H(+)</text>
        <dbReference type="Rhea" id="RHEA:60876"/>
        <dbReference type="Rhea" id="RHEA-COMP:15698"/>
        <dbReference type="Rhea" id="RHEA-COMP:15719"/>
        <dbReference type="ChEBI" id="CHEBI:14649"/>
        <dbReference type="ChEBI" id="CHEBI:15377"/>
        <dbReference type="ChEBI" id="CHEBI:15378"/>
        <dbReference type="ChEBI" id="CHEBI:144029"/>
        <dbReference type="ChEBI" id="CHEBI:144051"/>
    </reaction>
    <physiologicalReaction direction="left-to-right" evidence="9">
        <dbReference type="Rhea" id="RHEA:60877"/>
    </physiologicalReaction>
</comment>
<evidence type="ECO:0000256" key="6">
    <source>
        <dbReference type="ARBA" id="ARBA00022801"/>
    </source>
</evidence>
<evidence type="ECO:0000256" key="3">
    <source>
        <dbReference type="ARBA" id="ARBA00009595"/>
    </source>
</evidence>
<comment type="caution">
    <text evidence="11">The sequence shown here is derived from an EMBL/GenBank/DDBJ whole genome shotgun (WGS) entry which is preliminary data.</text>
</comment>
<dbReference type="Pfam" id="PF09297">
    <property type="entry name" value="Zn_ribbon_NUD"/>
    <property type="match status" value="1"/>
</dbReference>
<dbReference type="PROSITE" id="PS51462">
    <property type="entry name" value="NUDIX"/>
    <property type="match status" value="1"/>
</dbReference>
<dbReference type="GO" id="GO:0006742">
    <property type="term" value="P:NADP+ catabolic process"/>
    <property type="evidence" value="ECO:0007669"/>
    <property type="project" value="TreeGrafter"/>
</dbReference>
<evidence type="ECO:0000256" key="7">
    <source>
        <dbReference type="ARBA" id="ARBA00022842"/>
    </source>
</evidence>
<dbReference type="Pfam" id="PF09296">
    <property type="entry name" value="NUDIX-like"/>
    <property type="match status" value="1"/>
</dbReference>
<dbReference type="RefSeq" id="WP_200611273.1">
    <property type="nucleotide sequence ID" value="NZ_JAEHHL010000009.1"/>
</dbReference>
<dbReference type="PANTHER" id="PTHR42904:SF6">
    <property type="entry name" value="NAD-CAPPED RNA HYDROLASE NUDT12"/>
    <property type="match status" value="1"/>
</dbReference>
<sequence length="309" mass="32908">MSFSQPITFATGGTTLDRAAHLRREAGALLASAEARLLVLAGGRPAIDLDGEGPRLLWRAPDPGVLAEAGEAPVFLGLIDGAPRFAADLPPSAAEGPDPRLPEGAKFIDLRSIAGQLTPGEASVAATAKGVLGWHESHPRCSRCGAPTVPDDGGWRRRCGGCGALHFPRTDPVVIMLVTDGERVLLGRQASWPSGLHSCLAGFMEPGETIEDAVRREVWEETRVRVGRVRYLACQPWPFPTSLMMGCTAEALSEEITLDPTELEDAFWLPRAELAAVLEGRHPRLGSPRVDAIARSLLAAWLAGEADPV</sequence>
<comment type="similarity">
    <text evidence="3">Belongs to the Nudix hydrolase family. NudC subfamily.</text>
</comment>
<accession>A0A8J7MA03</accession>
<proteinExistence type="inferred from homology"/>
<evidence type="ECO:0000313" key="12">
    <source>
        <dbReference type="Proteomes" id="UP000655420"/>
    </source>
</evidence>
<dbReference type="InterPro" id="IPR015376">
    <property type="entry name" value="Znr_NADH_PPase"/>
</dbReference>
<evidence type="ECO:0000259" key="10">
    <source>
        <dbReference type="PROSITE" id="PS51462"/>
    </source>
</evidence>
<dbReference type="InterPro" id="IPR020084">
    <property type="entry name" value="NUDIX_hydrolase_CS"/>
</dbReference>
<organism evidence="11 12">
    <name type="scientific">Thermohalobaculum xanthum</name>
    <dbReference type="NCBI Taxonomy" id="2753746"/>
    <lineage>
        <taxon>Bacteria</taxon>
        <taxon>Pseudomonadati</taxon>
        <taxon>Pseudomonadota</taxon>
        <taxon>Alphaproteobacteria</taxon>
        <taxon>Rhodobacterales</taxon>
        <taxon>Paracoccaceae</taxon>
        <taxon>Thermohalobaculum</taxon>
    </lineage>
</organism>
<keyword evidence="8" id="KW-0520">NAD</keyword>
<evidence type="ECO:0000256" key="5">
    <source>
        <dbReference type="ARBA" id="ARBA00022723"/>
    </source>
</evidence>
<keyword evidence="6 11" id="KW-0378">Hydrolase</keyword>
<dbReference type="NCBIfam" id="NF001299">
    <property type="entry name" value="PRK00241.1"/>
    <property type="match status" value="1"/>
</dbReference>
<dbReference type="GO" id="GO:0035529">
    <property type="term" value="F:NADH pyrophosphatase activity"/>
    <property type="evidence" value="ECO:0007669"/>
    <property type="project" value="TreeGrafter"/>
</dbReference>
<keyword evidence="12" id="KW-1185">Reference proteome</keyword>
<evidence type="ECO:0000256" key="8">
    <source>
        <dbReference type="ARBA" id="ARBA00023027"/>
    </source>
</evidence>
<comment type="cofactor">
    <cofactor evidence="1">
        <name>Mg(2+)</name>
        <dbReference type="ChEBI" id="CHEBI:18420"/>
    </cofactor>
</comment>
<dbReference type="InterPro" id="IPR015797">
    <property type="entry name" value="NUDIX_hydrolase-like_dom_sf"/>
</dbReference>
<dbReference type="AlphaFoldDB" id="A0A8J7MA03"/>
<dbReference type="InterPro" id="IPR015375">
    <property type="entry name" value="NADH_PPase-like_N"/>
</dbReference>
<dbReference type="InterPro" id="IPR049734">
    <property type="entry name" value="NudC-like_C"/>
</dbReference>
<dbReference type="GO" id="GO:0005829">
    <property type="term" value="C:cytosol"/>
    <property type="evidence" value="ECO:0007669"/>
    <property type="project" value="TreeGrafter"/>
</dbReference>
<dbReference type="EC" id="3.6.1.22" evidence="4"/>
<name>A0A8J7MA03_9RHOB</name>
<dbReference type="GO" id="GO:0019677">
    <property type="term" value="P:NAD+ catabolic process"/>
    <property type="evidence" value="ECO:0007669"/>
    <property type="project" value="TreeGrafter"/>
</dbReference>